<feature type="compositionally biased region" description="Basic residues" evidence="1">
    <location>
        <begin position="243"/>
        <end position="262"/>
    </location>
</feature>
<feature type="region of interest" description="Disordered" evidence="1">
    <location>
        <begin position="681"/>
        <end position="723"/>
    </location>
</feature>
<feature type="compositionally biased region" description="Polar residues" evidence="1">
    <location>
        <begin position="214"/>
        <end position="227"/>
    </location>
</feature>
<dbReference type="EMBL" id="VDMD01000059">
    <property type="protein sequence ID" value="TRM56813.1"/>
    <property type="molecule type" value="Genomic_DNA"/>
</dbReference>
<feature type="compositionally biased region" description="Polar residues" evidence="1">
    <location>
        <begin position="263"/>
        <end position="287"/>
    </location>
</feature>
<evidence type="ECO:0000313" key="3">
    <source>
        <dbReference type="Proteomes" id="UP000320762"/>
    </source>
</evidence>
<evidence type="ECO:0000256" key="1">
    <source>
        <dbReference type="SAM" id="MobiDB-lite"/>
    </source>
</evidence>
<sequence>MSSPHSDKISSADNGLDDRSRDMGGSAQVVVDGTRSSERGSADVIPAFVGVPCSPTRLSVEVNGPQRATASPAPLRREPSAEVVQQAITPSLDADKMFGLHKKSGAMALSTDTRCDEEPMPTVGASMVLPPPVLVGAGSGAAGIDRSANQSLQAGGGPVIEAGAVTFLSGVPPDEGSTARAVPTAATGASVDGGSSHSASLRSESALTEPVEFSEQTRATSDGTPTALSALPGPADDGVHKSSVYRRKAPRLAGHVNKRKRTASPSSSMHVQEGNSASVASPRQSVRLSEKADRGGSRLTKRSRTGEYSLAAAATGSDEGMVDSTGNLPVQITRKADSSKGQFLVVRIVGQRGEGPSGLYSVQWADSWVPYDKVKGSAVLAEWELSRPVEKSGRKSASHKQTTTGKGTERLKVDGSDVLRIVAQHGDGRKAEYVVQWDNTWEDYNIVKDLDAYKDWQAVIGGYGDVCIIQVTSVVYLNCVSQPLHRRSCESAMWTPAKNFLARADYSHYIIRLQKLVEEYVPRDQRDENGVLGIHEILDAVEEDRDFHAKYKVILVAYSGFAIDPKYAGVDAPQFYTAPEDVVSILYFFVDMMVWMRPGETATPAVTVRRPACTLNPWYARPRIPTIDVRLDGSVRDGTLQDKIWSLNIDLTSMTFQPHDTPDSFFNKAEEPEALPEIRPRTAEERSAIAKAAQRRRREKNRGLSAEAVVHSQPSSDRASPAELLSTYVDEEIQTELHAVDIHSEGVE</sequence>
<dbReference type="Proteomes" id="UP000320762">
    <property type="component" value="Unassembled WGS sequence"/>
</dbReference>
<protein>
    <recommendedName>
        <fullName evidence="4">Chromo domain-containing protein</fullName>
    </recommendedName>
</protein>
<dbReference type="AlphaFoldDB" id="A0A550BWC2"/>
<organism evidence="2 3">
    <name type="scientific">Schizophyllum amplum</name>
    <dbReference type="NCBI Taxonomy" id="97359"/>
    <lineage>
        <taxon>Eukaryota</taxon>
        <taxon>Fungi</taxon>
        <taxon>Dikarya</taxon>
        <taxon>Basidiomycota</taxon>
        <taxon>Agaricomycotina</taxon>
        <taxon>Agaricomycetes</taxon>
        <taxon>Agaricomycetidae</taxon>
        <taxon>Agaricales</taxon>
        <taxon>Schizophyllaceae</taxon>
        <taxon>Schizophyllum</taxon>
    </lineage>
</organism>
<feature type="region of interest" description="Disordered" evidence="1">
    <location>
        <begin position="174"/>
        <end position="305"/>
    </location>
</feature>
<reference evidence="2 3" key="1">
    <citation type="journal article" date="2019" name="New Phytol.">
        <title>Comparative genomics reveals unique wood-decay strategies and fruiting body development in the Schizophyllaceae.</title>
        <authorList>
            <person name="Almasi E."/>
            <person name="Sahu N."/>
            <person name="Krizsan K."/>
            <person name="Balint B."/>
            <person name="Kovacs G.M."/>
            <person name="Kiss B."/>
            <person name="Cseklye J."/>
            <person name="Drula E."/>
            <person name="Henrissat B."/>
            <person name="Nagy I."/>
            <person name="Chovatia M."/>
            <person name="Adam C."/>
            <person name="LaButti K."/>
            <person name="Lipzen A."/>
            <person name="Riley R."/>
            <person name="Grigoriev I.V."/>
            <person name="Nagy L.G."/>
        </authorList>
    </citation>
    <scope>NUCLEOTIDE SEQUENCE [LARGE SCALE GENOMIC DNA]</scope>
    <source>
        <strain evidence="2 3">NL-1724</strain>
    </source>
</reference>
<name>A0A550BWC2_9AGAR</name>
<keyword evidence="3" id="KW-1185">Reference proteome</keyword>
<feature type="compositionally biased region" description="Low complexity" evidence="1">
    <location>
        <begin position="195"/>
        <end position="207"/>
    </location>
</feature>
<feature type="region of interest" description="Disordered" evidence="1">
    <location>
        <begin position="1"/>
        <end position="40"/>
    </location>
</feature>
<feature type="compositionally biased region" description="Basic and acidic residues" evidence="1">
    <location>
        <begin position="1"/>
        <end position="22"/>
    </location>
</feature>
<evidence type="ECO:0000313" key="2">
    <source>
        <dbReference type="EMBL" id="TRM56813.1"/>
    </source>
</evidence>
<accession>A0A550BWC2</accession>
<comment type="caution">
    <text evidence="2">The sequence shown here is derived from an EMBL/GenBank/DDBJ whole genome shotgun (WGS) entry which is preliminary data.</text>
</comment>
<proteinExistence type="predicted"/>
<evidence type="ECO:0008006" key="4">
    <source>
        <dbReference type="Google" id="ProtNLM"/>
    </source>
</evidence>
<gene>
    <name evidence="2" type="ORF">BD626DRAFT_541006</name>
</gene>